<dbReference type="Pfam" id="PF07883">
    <property type="entry name" value="Cupin_2"/>
    <property type="match status" value="1"/>
</dbReference>
<dbReference type="RefSeq" id="WP_107021650.1">
    <property type="nucleotide sequence ID" value="NZ_KZ679058.1"/>
</dbReference>
<organism evidence="2 3">
    <name type="scientific">Streptomyces dioscori</name>
    <dbReference type="NCBI Taxonomy" id="2109333"/>
    <lineage>
        <taxon>Bacteria</taxon>
        <taxon>Bacillati</taxon>
        <taxon>Actinomycetota</taxon>
        <taxon>Actinomycetes</taxon>
        <taxon>Kitasatosporales</taxon>
        <taxon>Streptomycetaceae</taxon>
        <taxon>Streptomyces</taxon>
        <taxon>Streptomyces aurantiacus group</taxon>
    </lineage>
</organism>
<dbReference type="PANTHER" id="PTHR36440:SF1">
    <property type="entry name" value="PUTATIVE (AFU_ORTHOLOGUE AFUA_8G07350)-RELATED"/>
    <property type="match status" value="1"/>
</dbReference>
<dbReference type="Gene3D" id="2.60.120.10">
    <property type="entry name" value="Jelly Rolls"/>
    <property type="match status" value="1"/>
</dbReference>
<dbReference type="EMBL" id="PYBJ01000032">
    <property type="protein sequence ID" value="PSM38069.1"/>
    <property type="molecule type" value="Genomic_DNA"/>
</dbReference>
<gene>
    <name evidence="2" type="ORF">C6Y14_38995</name>
</gene>
<keyword evidence="3" id="KW-1185">Reference proteome</keyword>
<evidence type="ECO:0000313" key="3">
    <source>
        <dbReference type="Proteomes" id="UP000240429"/>
    </source>
</evidence>
<dbReference type="PANTHER" id="PTHR36440">
    <property type="entry name" value="PUTATIVE (AFU_ORTHOLOGUE AFUA_8G07350)-RELATED"/>
    <property type="match status" value="1"/>
</dbReference>
<protein>
    <submittedName>
        <fullName evidence="2">Cupin domain-containing protein</fullName>
    </submittedName>
</protein>
<dbReference type="InterPro" id="IPR011051">
    <property type="entry name" value="RmlC_Cupin_sf"/>
</dbReference>
<sequence length="155" mass="17089">MTLLVSTLKRFGDAVKVRIGETTTTRYIALAETTDGRLGLFHHHMLPGAAGAAPHYHTRISESFYVISGEVTVHDGTGWHKAHAGDFLHVPEHAVHGFRNDSDAPAEMLIIFTPAENREAYFTGLAELLADGNTPSRAEMVALMEKYDQFEVDEP</sequence>
<dbReference type="Proteomes" id="UP000240429">
    <property type="component" value="Unassembled WGS sequence"/>
</dbReference>
<accession>A0A2P8PVP9</accession>
<reference evidence="2 3" key="1">
    <citation type="submission" date="2018-03" db="EMBL/GenBank/DDBJ databases">
        <title>Streptomyces dioscori sp. nov., a novel endophytic actinobacterium isolated from bulbil of Dioscorea bulbifera L.</title>
        <authorList>
            <person name="Zhikuan W."/>
        </authorList>
    </citation>
    <scope>NUCLEOTIDE SEQUENCE [LARGE SCALE GENOMIC DNA]</scope>
    <source>
        <strain evidence="2 3">A217</strain>
    </source>
</reference>
<dbReference type="OrthoDB" id="5243731at2"/>
<comment type="caution">
    <text evidence="2">The sequence shown here is derived from an EMBL/GenBank/DDBJ whole genome shotgun (WGS) entry which is preliminary data.</text>
</comment>
<dbReference type="AlphaFoldDB" id="A0A2P8PVP9"/>
<evidence type="ECO:0000259" key="1">
    <source>
        <dbReference type="Pfam" id="PF07883"/>
    </source>
</evidence>
<dbReference type="SUPFAM" id="SSF51182">
    <property type="entry name" value="RmlC-like cupins"/>
    <property type="match status" value="1"/>
</dbReference>
<name>A0A2P8PVP9_9ACTN</name>
<dbReference type="InterPro" id="IPR014710">
    <property type="entry name" value="RmlC-like_jellyroll"/>
</dbReference>
<dbReference type="InterPro" id="IPR053146">
    <property type="entry name" value="QDO-like"/>
</dbReference>
<dbReference type="InterPro" id="IPR013096">
    <property type="entry name" value="Cupin_2"/>
</dbReference>
<proteinExistence type="predicted"/>
<feature type="domain" description="Cupin type-2" evidence="1">
    <location>
        <begin position="42"/>
        <end position="112"/>
    </location>
</feature>
<evidence type="ECO:0000313" key="2">
    <source>
        <dbReference type="EMBL" id="PSM38069.1"/>
    </source>
</evidence>